<keyword evidence="2" id="KW-0472">Membrane</keyword>
<dbReference type="OrthoDB" id="6270216at2"/>
<dbReference type="EMBL" id="RKHR01000004">
    <property type="protein sequence ID" value="ROS01508.1"/>
    <property type="molecule type" value="Genomic_DNA"/>
</dbReference>
<keyword evidence="2" id="KW-0812">Transmembrane</keyword>
<evidence type="ECO:0000313" key="4">
    <source>
        <dbReference type="Proteomes" id="UP000275394"/>
    </source>
</evidence>
<dbReference type="PANTHER" id="PTHR32309">
    <property type="entry name" value="TYROSINE-PROTEIN KINASE"/>
    <property type="match status" value="1"/>
</dbReference>
<feature type="coiled-coil region" evidence="1">
    <location>
        <begin position="170"/>
        <end position="227"/>
    </location>
</feature>
<dbReference type="InterPro" id="IPR050445">
    <property type="entry name" value="Bact_polysacc_biosynth/exp"/>
</dbReference>
<protein>
    <submittedName>
        <fullName evidence="3">Uncharacterized protein involved in exopolysaccharide biosynthesis</fullName>
    </submittedName>
</protein>
<organism evidence="3 4">
    <name type="scientific">Sinobacterium caligoides</name>
    <dbReference type="NCBI Taxonomy" id="933926"/>
    <lineage>
        <taxon>Bacteria</taxon>
        <taxon>Pseudomonadati</taxon>
        <taxon>Pseudomonadota</taxon>
        <taxon>Gammaproteobacteria</taxon>
        <taxon>Cellvibrionales</taxon>
        <taxon>Spongiibacteraceae</taxon>
        <taxon>Sinobacterium</taxon>
    </lineage>
</organism>
<reference evidence="3 4" key="1">
    <citation type="submission" date="2018-11" db="EMBL/GenBank/DDBJ databases">
        <title>Genomic Encyclopedia of Type Strains, Phase IV (KMG-IV): sequencing the most valuable type-strain genomes for metagenomic binning, comparative biology and taxonomic classification.</title>
        <authorList>
            <person name="Goeker M."/>
        </authorList>
    </citation>
    <scope>NUCLEOTIDE SEQUENCE [LARGE SCALE GENOMIC DNA]</scope>
    <source>
        <strain evidence="3 4">DSM 100316</strain>
    </source>
</reference>
<proteinExistence type="predicted"/>
<keyword evidence="1" id="KW-0175">Coiled coil</keyword>
<dbReference type="SUPFAM" id="SSF52540">
    <property type="entry name" value="P-loop containing nucleoside triphosphate hydrolases"/>
    <property type="match status" value="1"/>
</dbReference>
<dbReference type="RefSeq" id="WP_123712293.1">
    <property type="nucleotide sequence ID" value="NZ_RKHR01000004.1"/>
</dbReference>
<evidence type="ECO:0000313" key="3">
    <source>
        <dbReference type="EMBL" id="ROS01508.1"/>
    </source>
</evidence>
<feature type="transmembrane region" description="Helical" evidence="2">
    <location>
        <begin position="26"/>
        <end position="45"/>
    </location>
</feature>
<evidence type="ECO:0000256" key="1">
    <source>
        <dbReference type="SAM" id="Coils"/>
    </source>
</evidence>
<dbReference type="Gene3D" id="3.40.50.300">
    <property type="entry name" value="P-loop containing nucleotide triphosphate hydrolases"/>
    <property type="match status" value="1"/>
</dbReference>
<evidence type="ECO:0000256" key="2">
    <source>
        <dbReference type="SAM" id="Phobius"/>
    </source>
</evidence>
<comment type="caution">
    <text evidence="3">The sequence shown here is derived from an EMBL/GenBank/DDBJ whole genome shotgun (WGS) entry which is preliminary data.</text>
</comment>
<keyword evidence="2" id="KW-1133">Transmembrane helix</keyword>
<accession>A0A3N2DNX0</accession>
<sequence length="663" mass="76302">MSNDDEDDKGFDFDPRTLWLEIRFKLLIALMVAAFVTVLLNYFILKDALPKYSAMAVIIRHQKNMGYTQNIPYLYLQLDASTVIETFLVEQNVRRIADRLGEQYSAEALIGKIKVENVGRSAIINVKAKWHTAQGAADIANAISEIFLESYRKIQNASAEKIRHYYQQELIIAKTNLSKLNQNIDKFKKKNNIYSYKNKVASLYEKRTELEIKLVKLKLTKTEMEENTKGIALKLQGLPEIVVISTLNRSNDEELMASLRDELDTIQHRYTRENPKVQNLLKKIELFEQQLQQRKETKNDNKKASIQHTTGKNDLYLELEVQQIRYQLALEAVLLQTEQLTNEIDSINYELNKISSLTEQYDNLVILVESAKRHVISMDTRLTEAKIAIEANTSDYDILERAKPSAETDLSLRSFLGLTGGIVFALGGCVIIVLREARNSTVKTNFELNRHLAVESFGTLPDKSTVDITTFYSHFQLISEAIQQRLDSTENHLNLIASLSGGEGKSFVINELAEAYSRQQKKILIIETLYEQNTQEEQYSINKALYSLDRQQKLHFINLSSQADKGYFHFDQAVFLDTLDHERIAFFIKKMNQHYDMILWECFIPTNHLQLFSSLCRHAGVITLIAKSRSTERDDINRLYNHLQANDAPQLGVIVNHVKKDYL</sequence>
<dbReference type="InterPro" id="IPR027417">
    <property type="entry name" value="P-loop_NTPase"/>
</dbReference>
<dbReference type="PANTHER" id="PTHR32309:SF31">
    <property type="entry name" value="CAPSULAR EXOPOLYSACCHARIDE FAMILY"/>
    <property type="match status" value="1"/>
</dbReference>
<feature type="transmembrane region" description="Helical" evidence="2">
    <location>
        <begin position="415"/>
        <end position="434"/>
    </location>
</feature>
<keyword evidence="4" id="KW-1185">Reference proteome</keyword>
<gene>
    <name evidence="3" type="ORF">EDC56_1950</name>
</gene>
<name>A0A3N2DNX0_9GAMM</name>
<dbReference type="AlphaFoldDB" id="A0A3N2DNX0"/>
<dbReference type="Proteomes" id="UP000275394">
    <property type="component" value="Unassembled WGS sequence"/>
</dbReference>